<proteinExistence type="predicted"/>
<organism evidence="2 3">
    <name type="scientific">Sphaerisporangium album</name>
    <dbReference type="NCBI Taxonomy" id="509200"/>
    <lineage>
        <taxon>Bacteria</taxon>
        <taxon>Bacillati</taxon>
        <taxon>Actinomycetota</taxon>
        <taxon>Actinomycetes</taxon>
        <taxon>Streptosporangiales</taxon>
        <taxon>Streptosporangiaceae</taxon>
        <taxon>Sphaerisporangium</taxon>
    </lineage>
</organism>
<reference evidence="2 3" key="1">
    <citation type="submission" date="2018-06" db="EMBL/GenBank/DDBJ databases">
        <title>Sphaerisporangium craniellae sp. nov., isolated from a marine sponge in the South China Sea.</title>
        <authorList>
            <person name="Li L."/>
        </authorList>
    </citation>
    <scope>NUCLEOTIDE SEQUENCE [LARGE SCALE GENOMIC DNA]</scope>
    <source>
        <strain evidence="2 3">CCTCC AA 208026</strain>
    </source>
</reference>
<evidence type="ECO:0000313" key="3">
    <source>
        <dbReference type="Proteomes" id="UP000253094"/>
    </source>
</evidence>
<feature type="chain" id="PRO_5016661024" evidence="1">
    <location>
        <begin position="28"/>
        <end position="162"/>
    </location>
</feature>
<sequence>MSWKLSARLLPLAAAVVLAGASAPAFADVVDPAPIGPNQYFSGLVNGQSTSAIIRMACFGPVRPGQTGHPMAGQTAGVRPAPSSSTSGVGYTGSAATAIGVAFRNASSATPPIVLRYYGVAAEIPTTLTLPCYGSGVVEFLPTPSSPTAHPATVTVNFVGQP</sequence>
<dbReference type="RefSeq" id="WP_114028143.1">
    <property type="nucleotide sequence ID" value="NZ_QOIL01000004.1"/>
</dbReference>
<dbReference type="EMBL" id="QOIL01000004">
    <property type="protein sequence ID" value="RCG31573.1"/>
    <property type="molecule type" value="Genomic_DNA"/>
</dbReference>
<keyword evidence="3" id="KW-1185">Reference proteome</keyword>
<gene>
    <name evidence="2" type="ORF">DQ384_08345</name>
</gene>
<keyword evidence="1" id="KW-0732">Signal</keyword>
<feature type="signal peptide" evidence="1">
    <location>
        <begin position="1"/>
        <end position="27"/>
    </location>
</feature>
<protein>
    <submittedName>
        <fullName evidence="2">Uncharacterized protein</fullName>
    </submittedName>
</protein>
<dbReference type="Proteomes" id="UP000253094">
    <property type="component" value="Unassembled WGS sequence"/>
</dbReference>
<dbReference type="OrthoDB" id="3540818at2"/>
<dbReference type="AlphaFoldDB" id="A0A367FME9"/>
<accession>A0A367FME9</accession>
<evidence type="ECO:0000313" key="2">
    <source>
        <dbReference type="EMBL" id="RCG31573.1"/>
    </source>
</evidence>
<name>A0A367FME9_9ACTN</name>
<comment type="caution">
    <text evidence="2">The sequence shown here is derived from an EMBL/GenBank/DDBJ whole genome shotgun (WGS) entry which is preliminary data.</text>
</comment>
<evidence type="ECO:0000256" key="1">
    <source>
        <dbReference type="SAM" id="SignalP"/>
    </source>
</evidence>